<reference evidence="1 2" key="1">
    <citation type="submission" date="2015-12" db="EMBL/GenBank/DDBJ databases">
        <title>Draft genome of the nematode, Onchocerca flexuosa.</title>
        <authorList>
            <person name="Mitreva M."/>
        </authorList>
    </citation>
    <scope>NUCLEOTIDE SEQUENCE [LARGE SCALE GENOMIC DNA]</scope>
    <source>
        <strain evidence="1">Red Deer</strain>
    </source>
</reference>
<evidence type="ECO:0000313" key="2">
    <source>
        <dbReference type="Proteomes" id="UP000242913"/>
    </source>
</evidence>
<proteinExistence type="predicted"/>
<sequence>MKHYVKLFLVTGFSPVTRTIRHEAIAIRMFHHLKHELIPLLLCSSPGNLTRRILKTLFRIIIARSPSNKQTFCANKTVFGCHEYVASTTVFRPISVKKLRICMEELRPKWANI</sequence>
<organism evidence="1 2">
    <name type="scientific">Onchocerca flexuosa</name>
    <dbReference type="NCBI Taxonomy" id="387005"/>
    <lineage>
        <taxon>Eukaryota</taxon>
        <taxon>Metazoa</taxon>
        <taxon>Ecdysozoa</taxon>
        <taxon>Nematoda</taxon>
        <taxon>Chromadorea</taxon>
        <taxon>Rhabditida</taxon>
        <taxon>Spirurina</taxon>
        <taxon>Spiruromorpha</taxon>
        <taxon>Filarioidea</taxon>
        <taxon>Onchocercidae</taxon>
        <taxon>Onchocerca</taxon>
    </lineage>
</organism>
<accession>A0A238BHZ7</accession>
<protein>
    <submittedName>
        <fullName evidence="1">Uncharacterized protein</fullName>
    </submittedName>
</protein>
<gene>
    <name evidence="1" type="ORF">X798_07918</name>
</gene>
<dbReference type="EMBL" id="KZ271538">
    <property type="protein sequence ID" value="OZC05089.1"/>
    <property type="molecule type" value="Genomic_DNA"/>
</dbReference>
<name>A0A238BHZ7_9BILA</name>
<dbReference type="Proteomes" id="UP000242913">
    <property type="component" value="Unassembled WGS sequence"/>
</dbReference>
<keyword evidence="2" id="KW-1185">Reference proteome</keyword>
<evidence type="ECO:0000313" key="1">
    <source>
        <dbReference type="EMBL" id="OZC05089.1"/>
    </source>
</evidence>
<dbReference type="AlphaFoldDB" id="A0A238BHZ7"/>